<dbReference type="GO" id="GO:0003677">
    <property type="term" value="F:DNA binding"/>
    <property type="evidence" value="ECO:0007669"/>
    <property type="project" value="InterPro"/>
</dbReference>
<evidence type="ECO:0000259" key="1">
    <source>
        <dbReference type="Pfam" id="PF17764"/>
    </source>
</evidence>
<organism evidence="2">
    <name type="scientific">marine sediment metagenome</name>
    <dbReference type="NCBI Taxonomy" id="412755"/>
    <lineage>
        <taxon>unclassified sequences</taxon>
        <taxon>metagenomes</taxon>
        <taxon>ecological metagenomes</taxon>
    </lineage>
</organism>
<reference evidence="2" key="1">
    <citation type="journal article" date="2015" name="Nature">
        <title>Complex archaea that bridge the gap between prokaryotes and eukaryotes.</title>
        <authorList>
            <person name="Spang A."/>
            <person name="Saw J.H."/>
            <person name="Jorgensen S.L."/>
            <person name="Zaremba-Niedzwiedzka K."/>
            <person name="Martijn J."/>
            <person name="Lind A.E."/>
            <person name="van Eijk R."/>
            <person name="Schleper C."/>
            <person name="Guy L."/>
            <person name="Ettema T.J."/>
        </authorList>
    </citation>
    <scope>NUCLEOTIDE SEQUENCE</scope>
</reference>
<dbReference type="InterPro" id="IPR041222">
    <property type="entry name" value="PriA_3primeBD"/>
</dbReference>
<feature type="domain" description="Primosomal protein N' 3' DNA-binding" evidence="1">
    <location>
        <begin position="13"/>
        <end position="102"/>
    </location>
</feature>
<proteinExistence type="predicted"/>
<dbReference type="InterPro" id="IPR042115">
    <property type="entry name" value="PriA_3primeBD_sf"/>
</dbReference>
<evidence type="ECO:0000313" key="2">
    <source>
        <dbReference type="EMBL" id="KKK95839.1"/>
    </source>
</evidence>
<dbReference type="AlphaFoldDB" id="A0A0F9BZN8"/>
<sequence length="137" mass="15067">MAEFYHHGELLSVMTTQPLGRALDYRAPEGGCHAGAFVEVPLGPRKVMGVVWGPGAGDYDINKVRHVIRVLDAPPIRDEMREFLLRSAAYTLTPLPAMLRLATRAPGLGDPPSMRKIYRAGDGVPTRMTDARQRVMA</sequence>
<feature type="non-terminal residue" evidence="2">
    <location>
        <position position="137"/>
    </location>
</feature>
<accession>A0A0F9BZN8</accession>
<dbReference type="Gene3D" id="3.40.1440.60">
    <property type="entry name" value="PriA, 3(prime) DNA-binding domain"/>
    <property type="match status" value="1"/>
</dbReference>
<comment type="caution">
    <text evidence="2">The sequence shown here is derived from an EMBL/GenBank/DDBJ whole genome shotgun (WGS) entry which is preliminary data.</text>
</comment>
<protein>
    <recommendedName>
        <fullName evidence="1">Primosomal protein N' 3' DNA-binding domain-containing protein</fullName>
    </recommendedName>
</protein>
<name>A0A0F9BZN8_9ZZZZ</name>
<dbReference type="Pfam" id="PF17764">
    <property type="entry name" value="PriA_3primeBD"/>
    <property type="match status" value="1"/>
</dbReference>
<dbReference type="EMBL" id="LAZR01046734">
    <property type="protein sequence ID" value="KKK95839.1"/>
    <property type="molecule type" value="Genomic_DNA"/>
</dbReference>
<gene>
    <name evidence="2" type="ORF">LCGC14_2668800</name>
</gene>